<gene>
    <name evidence="3" type="ORF">G9H71_17360</name>
</gene>
<evidence type="ECO:0000313" key="4">
    <source>
        <dbReference type="Proteomes" id="UP000800981"/>
    </source>
</evidence>
<protein>
    <submittedName>
        <fullName evidence="3">Heavy-metal-associated domain-containing protein</fullName>
    </submittedName>
</protein>
<evidence type="ECO:0000259" key="2">
    <source>
        <dbReference type="PROSITE" id="PS50846"/>
    </source>
</evidence>
<dbReference type="InterPro" id="IPR036163">
    <property type="entry name" value="HMA_dom_sf"/>
</dbReference>
<organism evidence="3 4">
    <name type="scientific">Motilibacter deserti</name>
    <dbReference type="NCBI Taxonomy" id="2714956"/>
    <lineage>
        <taxon>Bacteria</taxon>
        <taxon>Bacillati</taxon>
        <taxon>Actinomycetota</taxon>
        <taxon>Actinomycetes</taxon>
        <taxon>Motilibacterales</taxon>
        <taxon>Motilibacteraceae</taxon>
        <taxon>Motilibacter</taxon>
    </lineage>
</organism>
<keyword evidence="1" id="KW-0479">Metal-binding</keyword>
<dbReference type="CDD" id="cd00371">
    <property type="entry name" value="HMA"/>
    <property type="match status" value="1"/>
</dbReference>
<proteinExistence type="predicted"/>
<comment type="caution">
    <text evidence="3">The sequence shown here is derived from an EMBL/GenBank/DDBJ whole genome shotgun (WGS) entry which is preliminary data.</text>
</comment>
<dbReference type="EMBL" id="JAANNP010000036">
    <property type="protein sequence ID" value="NHC15551.1"/>
    <property type="molecule type" value="Genomic_DNA"/>
</dbReference>
<sequence>MSATTTTYAVAGMTCGHCVGAVTEEIGKLPGVTGVSVDLNPEGASAVTVTSTAPLDEPSVREAVDEAGYELAEPAR</sequence>
<dbReference type="Proteomes" id="UP000800981">
    <property type="component" value="Unassembled WGS sequence"/>
</dbReference>
<dbReference type="InterPro" id="IPR006121">
    <property type="entry name" value="HMA_dom"/>
</dbReference>
<dbReference type="PROSITE" id="PS01047">
    <property type="entry name" value="HMA_1"/>
    <property type="match status" value="1"/>
</dbReference>
<keyword evidence="4" id="KW-1185">Reference proteome</keyword>
<dbReference type="SUPFAM" id="SSF55008">
    <property type="entry name" value="HMA, heavy metal-associated domain"/>
    <property type="match status" value="1"/>
</dbReference>
<dbReference type="Pfam" id="PF00403">
    <property type="entry name" value="HMA"/>
    <property type="match status" value="1"/>
</dbReference>
<evidence type="ECO:0000256" key="1">
    <source>
        <dbReference type="ARBA" id="ARBA00022723"/>
    </source>
</evidence>
<name>A0ABX0GX64_9ACTN</name>
<feature type="domain" description="HMA" evidence="2">
    <location>
        <begin position="4"/>
        <end position="72"/>
    </location>
</feature>
<reference evidence="3 4" key="1">
    <citation type="submission" date="2020-03" db="EMBL/GenBank/DDBJ databases">
        <title>Two novel Motilibacter sp.</title>
        <authorList>
            <person name="Liu S."/>
        </authorList>
    </citation>
    <scope>NUCLEOTIDE SEQUENCE [LARGE SCALE GENOMIC DNA]</scope>
    <source>
        <strain evidence="3 4">E257</strain>
    </source>
</reference>
<dbReference type="PROSITE" id="PS50846">
    <property type="entry name" value="HMA_2"/>
    <property type="match status" value="1"/>
</dbReference>
<evidence type="ECO:0000313" key="3">
    <source>
        <dbReference type="EMBL" id="NHC15551.1"/>
    </source>
</evidence>
<dbReference type="Gene3D" id="3.30.70.100">
    <property type="match status" value="1"/>
</dbReference>
<accession>A0ABX0GX64</accession>
<dbReference type="RefSeq" id="WP_166284051.1">
    <property type="nucleotide sequence ID" value="NZ_JAANNP010000036.1"/>
</dbReference>
<dbReference type="InterPro" id="IPR017969">
    <property type="entry name" value="Heavy-metal-associated_CS"/>
</dbReference>